<keyword evidence="4 7" id="KW-0812">Transmembrane</keyword>
<evidence type="ECO:0000256" key="6">
    <source>
        <dbReference type="ARBA" id="ARBA00023136"/>
    </source>
</evidence>
<gene>
    <name evidence="8" type="ORF">Rai3103_15460</name>
</gene>
<feature type="transmembrane region" description="Helical" evidence="7">
    <location>
        <begin position="255"/>
        <end position="275"/>
    </location>
</feature>
<feature type="transmembrane region" description="Helical" evidence="7">
    <location>
        <begin position="124"/>
        <end position="145"/>
    </location>
</feature>
<keyword evidence="9" id="KW-1185">Reference proteome</keyword>
<evidence type="ECO:0000256" key="7">
    <source>
        <dbReference type="SAM" id="Phobius"/>
    </source>
</evidence>
<feature type="transmembrane region" description="Helical" evidence="7">
    <location>
        <begin position="287"/>
        <end position="306"/>
    </location>
</feature>
<comment type="subcellular location">
    <subcellularLocation>
        <location evidence="1">Membrane</location>
        <topology evidence="1">Multi-pass membrane protein</topology>
    </subcellularLocation>
</comment>
<evidence type="ECO:0000256" key="5">
    <source>
        <dbReference type="ARBA" id="ARBA00022989"/>
    </source>
</evidence>
<dbReference type="Proteomes" id="UP000386847">
    <property type="component" value="Chromosome"/>
</dbReference>
<feature type="transmembrane region" description="Helical" evidence="7">
    <location>
        <begin position="99"/>
        <end position="118"/>
    </location>
</feature>
<dbReference type="Pfam" id="PF03547">
    <property type="entry name" value="Mem_trans"/>
    <property type="match status" value="2"/>
</dbReference>
<protein>
    <submittedName>
        <fullName evidence="8">AEC family transporter</fullName>
    </submittedName>
</protein>
<dbReference type="AlphaFoldDB" id="A0A5Q2FGX2"/>
<dbReference type="PANTHER" id="PTHR36838:SF3">
    <property type="entry name" value="TRANSPORTER AUXIN EFFLUX CARRIER EC FAMILY"/>
    <property type="match status" value="1"/>
</dbReference>
<reference evidence="8 9" key="1">
    <citation type="submission" date="2019-10" db="EMBL/GenBank/DDBJ databases">
        <title>Genomic analysis of Raineyella sp. CBA3103.</title>
        <authorList>
            <person name="Roh S.W."/>
        </authorList>
    </citation>
    <scope>NUCLEOTIDE SEQUENCE [LARGE SCALE GENOMIC DNA]</scope>
    <source>
        <strain evidence="8 9">CBA3103</strain>
    </source>
</reference>
<evidence type="ECO:0000256" key="2">
    <source>
        <dbReference type="ARBA" id="ARBA00022448"/>
    </source>
</evidence>
<accession>A0A5Q2FGX2</accession>
<organism evidence="8 9">
    <name type="scientific">Raineyella fluvialis</name>
    <dbReference type="NCBI Taxonomy" id="2662261"/>
    <lineage>
        <taxon>Bacteria</taxon>
        <taxon>Bacillati</taxon>
        <taxon>Actinomycetota</taxon>
        <taxon>Actinomycetes</taxon>
        <taxon>Propionibacteriales</taxon>
        <taxon>Propionibacteriaceae</taxon>
        <taxon>Raineyella</taxon>
    </lineage>
</organism>
<feature type="transmembrane region" description="Helical" evidence="7">
    <location>
        <begin position="225"/>
        <end position="243"/>
    </location>
</feature>
<evidence type="ECO:0000313" key="8">
    <source>
        <dbReference type="EMBL" id="QGF24794.1"/>
    </source>
</evidence>
<dbReference type="EMBL" id="CP045725">
    <property type="protein sequence ID" value="QGF24794.1"/>
    <property type="molecule type" value="Genomic_DNA"/>
</dbReference>
<dbReference type="PANTHER" id="PTHR36838">
    <property type="entry name" value="AUXIN EFFLUX CARRIER FAMILY PROTEIN"/>
    <property type="match status" value="1"/>
</dbReference>
<keyword evidence="2" id="KW-0813">Transport</keyword>
<evidence type="ECO:0000313" key="9">
    <source>
        <dbReference type="Proteomes" id="UP000386847"/>
    </source>
</evidence>
<evidence type="ECO:0000256" key="4">
    <source>
        <dbReference type="ARBA" id="ARBA00022692"/>
    </source>
</evidence>
<evidence type="ECO:0000256" key="3">
    <source>
        <dbReference type="ARBA" id="ARBA00022475"/>
    </source>
</evidence>
<dbReference type="GO" id="GO:0016020">
    <property type="term" value="C:membrane"/>
    <property type="evidence" value="ECO:0007669"/>
    <property type="project" value="UniProtKB-SubCell"/>
</dbReference>
<feature type="transmembrane region" description="Helical" evidence="7">
    <location>
        <begin position="166"/>
        <end position="184"/>
    </location>
</feature>
<proteinExistence type="predicted"/>
<sequence>MQGVLSGFFVIGVVVGVGYLMAQLGVFTEQAQNLLGTLSFYVAMPVLFVTLMAGQDVGAVLSVDLVASLVSIGATVLLWVASARLIWRMPLGETVAGSFASAYVNAGNLGLPIATYVLGSPTRAVPVMLTQLLFLQPVGLALLDLSTGTEARFTIRAFVSRFLRNPLTIATLVGVLLSVTGTRIPPLLAAPMSMVGAMAVPGVLMAFGISLCLGPRPDRAGGPMLAWQTGLKLVAMPLVAWAFGRFAMHLGHEDLLAVTVMAGLPTAQNVFVIATRYDTGVVMVRDAIFVTTVLSVLSIFGIAALLS</sequence>
<feature type="transmembrane region" description="Helical" evidence="7">
    <location>
        <begin position="6"/>
        <end position="27"/>
    </location>
</feature>
<dbReference type="RefSeq" id="WP_153573323.1">
    <property type="nucleotide sequence ID" value="NZ_CP045725.1"/>
</dbReference>
<dbReference type="KEGG" id="rain:Rai3103_15460"/>
<keyword evidence="3" id="KW-1003">Cell membrane</keyword>
<dbReference type="InterPro" id="IPR004776">
    <property type="entry name" value="Mem_transp_PIN-like"/>
</dbReference>
<keyword evidence="6 7" id="KW-0472">Membrane</keyword>
<feature type="transmembrane region" description="Helical" evidence="7">
    <location>
        <begin position="190"/>
        <end position="213"/>
    </location>
</feature>
<evidence type="ECO:0000256" key="1">
    <source>
        <dbReference type="ARBA" id="ARBA00004141"/>
    </source>
</evidence>
<keyword evidence="5 7" id="KW-1133">Transmembrane helix</keyword>
<feature type="transmembrane region" description="Helical" evidence="7">
    <location>
        <begin position="65"/>
        <end position="87"/>
    </location>
</feature>
<dbReference type="GO" id="GO:0055085">
    <property type="term" value="P:transmembrane transport"/>
    <property type="evidence" value="ECO:0007669"/>
    <property type="project" value="InterPro"/>
</dbReference>
<name>A0A5Q2FGX2_9ACTN</name>
<feature type="transmembrane region" description="Helical" evidence="7">
    <location>
        <begin position="34"/>
        <end position="53"/>
    </location>
</feature>